<dbReference type="Gene3D" id="3.40.50.720">
    <property type="entry name" value="NAD(P)-binding Rossmann-like Domain"/>
    <property type="match status" value="1"/>
</dbReference>
<dbReference type="RefSeq" id="XP_031007197.1">
    <property type="nucleotide sequence ID" value="XM_031147775.1"/>
</dbReference>
<dbReference type="OrthoDB" id="1933717at2759"/>
<evidence type="ECO:0000313" key="3">
    <source>
        <dbReference type="EMBL" id="TVY28409.1"/>
    </source>
</evidence>
<protein>
    <submittedName>
        <fullName evidence="3">Short chain dehydrogenase</fullName>
    </submittedName>
</protein>
<dbReference type="GO" id="GO:0016491">
    <property type="term" value="F:oxidoreductase activity"/>
    <property type="evidence" value="ECO:0007669"/>
    <property type="project" value="UniProtKB-KW"/>
</dbReference>
<keyword evidence="4" id="KW-1185">Reference proteome</keyword>
<evidence type="ECO:0000313" key="4">
    <source>
        <dbReference type="Proteomes" id="UP000431533"/>
    </source>
</evidence>
<dbReference type="GeneID" id="41982999"/>
<dbReference type="InterPro" id="IPR002347">
    <property type="entry name" value="SDR_fam"/>
</dbReference>
<dbReference type="AlphaFoldDB" id="A0A8H8R4S2"/>
<dbReference type="PRINTS" id="PR00081">
    <property type="entry name" value="GDHRDH"/>
</dbReference>
<name>A0A8H8R4S2_9HELO</name>
<comment type="similarity">
    <text evidence="1">Belongs to the short-chain dehydrogenases/reductases (SDR) family.</text>
</comment>
<accession>A0A8H8R4S2</accession>
<dbReference type="Pfam" id="PF00106">
    <property type="entry name" value="adh_short"/>
    <property type="match status" value="1"/>
</dbReference>
<dbReference type="Proteomes" id="UP000431533">
    <property type="component" value="Unassembled WGS sequence"/>
</dbReference>
<sequence>MPIQAKHLTPYPRLDPTHLKSEFVGKTILITGGGYGIGASIATSFATAGASHLILAGRTSSKLSTTASSLTSTFPNLKVSTFTVDISSKTDVAALFASLETSPDVLVNNAGYMSKVDKFGDAELGEWWKAFEINVFGTALVTQSFLKHRQGLSDSATPALALAPAVVITINTQGAYSQPFRASGLSSYMASKAALLRLCETLQDDVPASVARFVSLHPGGVHTEMAARSGIVASEDFPFTDARLTAEFVVWVASEEAGFLAGRFVWVNWDVDELIAAKEEILERDLFRTACIVRKDLGEGVR</sequence>
<gene>
    <name evidence="3" type="primary">citE_0</name>
    <name evidence="3" type="ORF">LHYA1_G002801</name>
</gene>
<evidence type="ECO:0000256" key="1">
    <source>
        <dbReference type="ARBA" id="ARBA00006484"/>
    </source>
</evidence>
<organism evidence="3 4">
    <name type="scientific">Lachnellula hyalina</name>
    <dbReference type="NCBI Taxonomy" id="1316788"/>
    <lineage>
        <taxon>Eukaryota</taxon>
        <taxon>Fungi</taxon>
        <taxon>Dikarya</taxon>
        <taxon>Ascomycota</taxon>
        <taxon>Pezizomycotina</taxon>
        <taxon>Leotiomycetes</taxon>
        <taxon>Helotiales</taxon>
        <taxon>Lachnaceae</taxon>
        <taxon>Lachnellula</taxon>
    </lineage>
</organism>
<dbReference type="PANTHER" id="PTHR42901:SF1">
    <property type="entry name" value="ALCOHOL DEHYDROGENASE"/>
    <property type="match status" value="1"/>
</dbReference>
<evidence type="ECO:0000256" key="2">
    <source>
        <dbReference type="ARBA" id="ARBA00023002"/>
    </source>
</evidence>
<proteinExistence type="inferred from homology"/>
<dbReference type="SUPFAM" id="SSF51735">
    <property type="entry name" value="NAD(P)-binding Rossmann-fold domains"/>
    <property type="match status" value="1"/>
</dbReference>
<reference evidence="3 4" key="1">
    <citation type="submission" date="2018-05" db="EMBL/GenBank/DDBJ databases">
        <title>Genome sequencing and assembly of the regulated plant pathogen Lachnellula willkommii and related sister species for the development of diagnostic species identification markers.</title>
        <authorList>
            <person name="Giroux E."/>
            <person name="Bilodeau G."/>
        </authorList>
    </citation>
    <scope>NUCLEOTIDE SEQUENCE [LARGE SCALE GENOMIC DNA]</scope>
    <source>
        <strain evidence="3 4">CBS 185.66</strain>
    </source>
</reference>
<dbReference type="CDD" id="cd05233">
    <property type="entry name" value="SDR_c"/>
    <property type="match status" value="1"/>
</dbReference>
<dbReference type="InterPro" id="IPR036291">
    <property type="entry name" value="NAD(P)-bd_dom_sf"/>
</dbReference>
<keyword evidence="2" id="KW-0560">Oxidoreductase</keyword>
<dbReference type="EMBL" id="QGMH01000031">
    <property type="protein sequence ID" value="TVY28409.1"/>
    <property type="molecule type" value="Genomic_DNA"/>
</dbReference>
<dbReference type="PANTHER" id="PTHR42901">
    <property type="entry name" value="ALCOHOL DEHYDROGENASE"/>
    <property type="match status" value="1"/>
</dbReference>
<comment type="caution">
    <text evidence="3">The sequence shown here is derived from an EMBL/GenBank/DDBJ whole genome shotgun (WGS) entry which is preliminary data.</text>
</comment>